<dbReference type="GO" id="GO:0005549">
    <property type="term" value="F:odorant binding"/>
    <property type="evidence" value="ECO:0007669"/>
    <property type="project" value="InterPro"/>
</dbReference>
<evidence type="ECO:0000313" key="11">
    <source>
        <dbReference type="EMBL" id="PBC27155.1"/>
    </source>
</evidence>
<dbReference type="Pfam" id="PF02949">
    <property type="entry name" value="7tm_6"/>
    <property type="match status" value="1"/>
</dbReference>
<keyword evidence="5" id="KW-0552">Olfaction</keyword>
<evidence type="ECO:0000256" key="9">
    <source>
        <dbReference type="ARBA" id="ARBA00023224"/>
    </source>
</evidence>
<evidence type="ECO:0000313" key="12">
    <source>
        <dbReference type="Proteomes" id="UP000242457"/>
    </source>
</evidence>
<protein>
    <submittedName>
        <fullName evidence="11">Odorant receptor</fullName>
    </submittedName>
</protein>
<evidence type="ECO:0000256" key="3">
    <source>
        <dbReference type="ARBA" id="ARBA00022606"/>
    </source>
</evidence>
<evidence type="ECO:0000256" key="4">
    <source>
        <dbReference type="ARBA" id="ARBA00022692"/>
    </source>
</evidence>
<dbReference type="Proteomes" id="UP000242457">
    <property type="component" value="Unassembled WGS sequence"/>
</dbReference>
<dbReference type="PANTHER" id="PTHR21137">
    <property type="entry name" value="ODORANT RECEPTOR"/>
    <property type="match status" value="1"/>
</dbReference>
<name>A0A2A3E622_APICC</name>
<evidence type="ECO:0000256" key="10">
    <source>
        <dbReference type="SAM" id="Phobius"/>
    </source>
</evidence>
<dbReference type="InterPro" id="IPR004117">
    <property type="entry name" value="7tm6_olfct_rcpt"/>
</dbReference>
<proteinExistence type="predicted"/>
<dbReference type="EMBL" id="KZ288357">
    <property type="protein sequence ID" value="PBC27155.1"/>
    <property type="molecule type" value="Genomic_DNA"/>
</dbReference>
<keyword evidence="6 10" id="KW-1133">Transmembrane helix</keyword>
<dbReference type="AlphaFoldDB" id="A0A2A3E622"/>
<keyword evidence="7 10" id="KW-0472">Membrane</keyword>
<evidence type="ECO:0000256" key="6">
    <source>
        <dbReference type="ARBA" id="ARBA00022989"/>
    </source>
</evidence>
<keyword evidence="8 11" id="KW-0675">Receptor</keyword>
<feature type="transmembrane region" description="Helical" evidence="10">
    <location>
        <begin position="177"/>
        <end position="197"/>
    </location>
</feature>
<dbReference type="GO" id="GO:0007165">
    <property type="term" value="P:signal transduction"/>
    <property type="evidence" value="ECO:0007669"/>
    <property type="project" value="UniProtKB-KW"/>
</dbReference>
<dbReference type="GO" id="GO:0004984">
    <property type="term" value="F:olfactory receptor activity"/>
    <property type="evidence" value="ECO:0007669"/>
    <property type="project" value="InterPro"/>
</dbReference>
<evidence type="ECO:0000256" key="7">
    <source>
        <dbReference type="ARBA" id="ARBA00023136"/>
    </source>
</evidence>
<sequence length="278" mass="32111">MNLKYRKDLAFTVASFYLRVVGFWLTTSRLEEWFRIGVVGYTILAITFSAWVQIRGLYFNWGDFSIAALNQAGSCYFCFDNIFCILCLNVACQFRILQYRIANVPILKMKENLDTNTDSSDECYNAFKNYIQQHQALLDFCETLEEIFTIIVIGQILMFSILFCFLGYQVILADLTLSYRISFISYLFAGMCQLWMFTYSCDCVTQESAKIASAVYTSPWINLPMDKFGKMLRQDLQIVVMRSRRACCLTACGFFPISLETYTKKQISKFLGSGVFNI</sequence>
<evidence type="ECO:0000256" key="2">
    <source>
        <dbReference type="ARBA" id="ARBA00022475"/>
    </source>
</evidence>
<keyword evidence="4 10" id="KW-0812">Transmembrane</keyword>
<feature type="transmembrane region" description="Helical" evidence="10">
    <location>
        <begin position="147"/>
        <end position="171"/>
    </location>
</feature>
<evidence type="ECO:0000256" key="1">
    <source>
        <dbReference type="ARBA" id="ARBA00004651"/>
    </source>
</evidence>
<keyword evidence="2" id="KW-1003">Cell membrane</keyword>
<dbReference type="OrthoDB" id="8185860at2759"/>
<dbReference type="PANTHER" id="PTHR21137:SF35">
    <property type="entry name" value="ODORANT RECEPTOR 19A-RELATED"/>
    <property type="match status" value="1"/>
</dbReference>
<accession>A0A2A3E622</accession>
<evidence type="ECO:0000256" key="8">
    <source>
        <dbReference type="ARBA" id="ARBA00023170"/>
    </source>
</evidence>
<keyword evidence="12" id="KW-1185">Reference proteome</keyword>
<organism evidence="11 12">
    <name type="scientific">Apis cerana cerana</name>
    <name type="common">Oriental honeybee</name>
    <dbReference type="NCBI Taxonomy" id="94128"/>
    <lineage>
        <taxon>Eukaryota</taxon>
        <taxon>Metazoa</taxon>
        <taxon>Ecdysozoa</taxon>
        <taxon>Arthropoda</taxon>
        <taxon>Hexapoda</taxon>
        <taxon>Insecta</taxon>
        <taxon>Pterygota</taxon>
        <taxon>Neoptera</taxon>
        <taxon>Endopterygota</taxon>
        <taxon>Hymenoptera</taxon>
        <taxon>Apocrita</taxon>
        <taxon>Aculeata</taxon>
        <taxon>Apoidea</taxon>
        <taxon>Anthophila</taxon>
        <taxon>Apidae</taxon>
        <taxon>Apis</taxon>
    </lineage>
</organism>
<reference evidence="11 12" key="1">
    <citation type="submission" date="2014-07" db="EMBL/GenBank/DDBJ databases">
        <title>Genomic and transcriptomic analysis on Apis cerana provide comprehensive insights into honey bee biology.</title>
        <authorList>
            <person name="Diao Q."/>
            <person name="Sun L."/>
            <person name="Zheng H."/>
            <person name="Zheng H."/>
            <person name="Xu S."/>
            <person name="Wang S."/>
            <person name="Zeng Z."/>
            <person name="Hu F."/>
            <person name="Su S."/>
            <person name="Wu J."/>
        </authorList>
    </citation>
    <scope>NUCLEOTIDE SEQUENCE [LARGE SCALE GENOMIC DNA]</scope>
    <source>
        <tissue evidence="11">Pupae without intestine</tissue>
    </source>
</reference>
<keyword evidence="3" id="KW-0716">Sensory transduction</keyword>
<keyword evidence="9" id="KW-0807">Transducer</keyword>
<dbReference type="GO" id="GO:0005886">
    <property type="term" value="C:plasma membrane"/>
    <property type="evidence" value="ECO:0007669"/>
    <property type="project" value="UniProtKB-SubCell"/>
</dbReference>
<gene>
    <name evidence="11" type="ORF">APICC_06987</name>
</gene>
<dbReference type="STRING" id="94128.A0A2A3E622"/>
<evidence type="ECO:0000256" key="5">
    <source>
        <dbReference type="ARBA" id="ARBA00022725"/>
    </source>
</evidence>
<feature type="transmembrane region" description="Helical" evidence="10">
    <location>
        <begin position="33"/>
        <end position="52"/>
    </location>
</feature>
<comment type="subcellular location">
    <subcellularLocation>
        <location evidence="1">Cell membrane</location>
        <topology evidence="1">Multi-pass membrane protein</topology>
    </subcellularLocation>
</comment>